<sequence>MAAKKRRHKMFISVLPGEEVEVAVTVDGALHEYYVEMTHQAKTRGNIYKGRIHNVDPSLQAAFINYGAERNGFLQIDEVHPEYYLEDATGHKGKYPPIQKVLKKGQEVLVQVVKEPTGNKGAFVTSYLSLPGRYFVLTPGREQKGISRKVEDDEERKRLKEIASGVKLDEGIGIIVRTASIGQSKAALERDVSYLKRLWKEVRAKGASVATPAMIYQEPDLSARAVRDYLTDDVAEVWVDDKETAERVSEMAALVFPRRQGLVRQHNDPEHSMWERFSLRKQIEQLHGREVILPSGGRLVIDHTEALTAVDVNSGKIGGETNFKEMALKTNMEAAAEVANQLRLRDIGGQVVVDFIELKDRKHVAEVEKAMKNAMKGDRARHDVGKISRFGLMEIVRQRMGSSAMSVSTEVCPICQGSGSRRNLEWQATQSLRELYRLIRRSGSGDSITWRTSAELAFYLLNQKRGRLAALEEQYGKAIHVLTE</sequence>
<evidence type="ECO:0000313" key="19">
    <source>
        <dbReference type="EMBL" id="GFK92420.1"/>
    </source>
</evidence>
<dbReference type="InterPro" id="IPR004659">
    <property type="entry name" value="RNase_E/G"/>
</dbReference>
<keyword evidence="20" id="KW-1185">Reference proteome</keyword>
<dbReference type="InterPro" id="IPR019307">
    <property type="entry name" value="RNA-bd_AU-1/RNase_E/G"/>
</dbReference>
<dbReference type="SUPFAM" id="SSF50249">
    <property type="entry name" value="Nucleic acid-binding proteins"/>
    <property type="match status" value="1"/>
</dbReference>
<comment type="subcellular location">
    <subcellularLocation>
        <location evidence="2">Cytoplasm</location>
    </subcellularLocation>
</comment>
<evidence type="ECO:0000256" key="10">
    <source>
        <dbReference type="ARBA" id="ARBA00022722"/>
    </source>
</evidence>
<protein>
    <recommendedName>
        <fullName evidence="4">Ribonuclease G</fullName>
    </recommendedName>
</protein>
<dbReference type="EMBL" id="BLTE01000001">
    <property type="protein sequence ID" value="GFK92420.1"/>
    <property type="molecule type" value="Genomic_DNA"/>
</dbReference>
<dbReference type="PANTHER" id="PTHR30001">
    <property type="entry name" value="RIBONUCLEASE"/>
    <property type="match status" value="1"/>
</dbReference>
<dbReference type="Gene3D" id="2.40.50.140">
    <property type="entry name" value="Nucleic acid-binding proteins"/>
    <property type="match status" value="1"/>
</dbReference>
<evidence type="ECO:0000256" key="15">
    <source>
        <dbReference type="ARBA" id="ARBA00022842"/>
    </source>
</evidence>
<keyword evidence="9" id="KW-0819">tRNA processing</keyword>
<evidence type="ECO:0000256" key="6">
    <source>
        <dbReference type="ARBA" id="ARBA00022490"/>
    </source>
</evidence>
<evidence type="ECO:0000256" key="5">
    <source>
        <dbReference type="ARBA" id="ARBA00022475"/>
    </source>
</evidence>
<evidence type="ECO:0000256" key="14">
    <source>
        <dbReference type="ARBA" id="ARBA00022801"/>
    </source>
</evidence>
<evidence type="ECO:0000256" key="1">
    <source>
        <dbReference type="ARBA" id="ARBA00001946"/>
    </source>
</evidence>
<dbReference type="GO" id="GO:0046872">
    <property type="term" value="F:metal ion binding"/>
    <property type="evidence" value="ECO:0007669"/>
    <property type="project" value="UniProtKB-KW"/>
</dbReference>
<evidence type="ECO:0000256" key="16">
    <source>
        <dbReference type="ARBA" id="ARBA00022884"/>
    </source>
</evidence>
<comment type="caution">
    <text evidence="19">The sequence shown here is derived from an EMBL/GenBank/DDBJ whole genome shotgun (WGS) entry which is preliminary data.</text>
</comment>
<dbReference type="CDD" id="cd04453">
    <property type="entry name" value="S1_RNase_E"/>
    <property type="match status" value="1"/>
</dbReference>
<dbReference type="GO" id="GO:0019843">
    <property type="term" value="F:rRNA binding"/>
    <property type="evidence" value="ECO:0007669"/>
    <property type="project" value="UniProtKB-KW"/>
</dbReference>
<dbReference type="GO" id="GO:0004519">
    <property type="term" value="F:endonuclease activity"/>
    <property type="evidence" value="ECO:0007669"/>
    <property type="project" value="UniProtKB-KW"/>
</dbReference>
<dbReference type="Pfam" id="PF20833">
    <property type="entry name" value="RNase_E_G_Thio"/>
    <property type="match status" value="1"/>
</dbReference>
<evidence type="ECO:0000256" key="11">
    <source>
        <dbReference type="ARBA" id="ARBA00022723"/>
    </source>
</evidence>
<dbReference type="AlphaFoldDB" id="A0A6V8LN36"/>
<evidence type="ECO:0000256" key="3">
    <source>
        <dbReference type="ARBA" id="ARBA00005663"/>
    </source>
</evidence>
<keyword evidence="13" id="KW-0255">Endonuclease</keyword>
<evidence type="ECO:0000256" key="8">
    <source>
        <dbReference type="ARBA" id="ARBA00022552"/>
    </source>
</evidence>
<keyword evidence="12" id="KW-0699">rRNA-binding</keyword>
<dbReference type="PANTHER" id="PTHR30001:SF1">
    <property type="entry name" value="RIBONUCLEASE E_G-LIKE PROTEIN, CHLOROPLASTIC"/>
    <property type="match status" value="1"/>
</dbReference>
<dbReference type="Gene3D" id="3.40.1260.20">
    <property type="entry name" value="Ribonuclease E, catalytic domain"/>
    <property type="match status" value="1"/>
</dbReference>
<evidence type="ECO:0000256" key="7">
    <source>
        <dbReference type="ARBA" id="ARBA00022519"/>
    </source>
</evidence>
<reference evidence="19 20" key="1">
    <citation type="submission" date="2020-04" db="EMBL/GenBank/DDBJ databases">
        <authorList>
            <consortium name="Desulfovibrio sp. FSS-1 genome sequencing consortium"/>
            <person name="Shimoshige H."/>
            <person name="Kobayashi H."/>
            <person name="Maekawa T."/>
        </authorList>
    </citation>
    <scope>NUCLEOTIDE SEQUENCE [LARGE SCALE GENOMIC DNA]</scope>
    <source>
        <strain evidence="19 20">SIID29052-01</strain>
    </source>
</reference>
<dbReference type="GO" id="GO:0008033">
    <property type="term" value="P:tRNA processing"/>
    <property type="evidence" value="ECO:0007669"/>
    <property type="project" value="UniProtKB-KW"/>
</dbReference>
<comment type="similarity">
    <text evidence="3">Belongs to the RNase E/G family. RNase G subfamily.</text>
</comment>
<keyword evidence="15" id="KW-0460">Magnesium</keyword>
<keyword evidence="6" id="KW-0963">Cytoplasm</keyword>
<organism evidence="19 20">
    <name type="scientific">Fundidesulfovibrio magnetotacticus</name>
    <dbReference type="NCBI Taxonomy" id="2730080"/>
    <lineage>
        <taxon>Bacteria</taxon>
        <taxon>Pseudomonadati</taxon>
        <taxon>Thermodesulfobacteriota</taxon>
        <taxon>Desulfovibrionia</taxon>
        <taxon>Desulfovibrionales</taxon>
        <taxon>Desulfovibrionaceae</taxon>
        <taxon>Fundidesulfovibrio</taxon>
    </lineage>
</organism>
<feature type="domain" description="S1 motif" evidence="18">
    <location>
        <begin position="45"/>
        <end position="133"/>
    </location>
</feature>
<dbReference type="PROSITE" id="PS50126">
    <property type="entry name" value="S1"/>
    <property type="match status" value="1"/>
</dbReference>
<keyword evidence="17" id="KW-0472">Membrane</keyword>
<dbReference type="GO" id="GO:0005737">
    <property type="term" value="C:cytoplasm"/>
    <property type="evidence" value="ECO:0007669"/>
    <property type="project" value="UniProtKB-SubCell"/>
</dbReference>
<evidence type="ECO:0000256" key="17">
    <source>
        <dbReference type="ARBA" id="ARBA00023136"/>
    </source>
</evidence>
<dbReference type="GO" id="GO:0004540">
    <property type="term" value="F:RNA nuclease activity"/>
    <property type="evidence" value="ECO:0007669"/>
    <property type="project" value="InterPro"/>
</dbReference>
<evidence type="ECO:0000256" key="9">
    <source>
        <dbReference type="ARBA" id="ARBA00022694"/>
    </source>
</evidence>
<dbReference type="SMART" id="SM00316">
    <property type="entry name" value="S1"/>
    <property type="match status" value="1"/>
</dbReference>
<keyword evidence="7" id="KW-0997">Cell inner membrane</keyword>
<dbReference type="Pfam" id="PF10150">
    <property type="entry name" value="RNase_E_G"/>
    <property type="match status" value="1"/>
</dbReference>
<keyword evidence="16" id="KW-0694">RNA-binding</keyword>
<keyword evidence="8" id="KW-0698">rRNA processing</keyword>
<keyword evidence="11" id="KW-0479">Metal-binding</keyword>
<name>A0A6V8LN36_9BACT</name>
<dbReference type="RefSeq" id="WP_173080506.1">
    <property type="nucleotide sequence ID" value="NZ_BLTE01000001.1"/>
</dbReference>
<dbReference type="InterPro" id="IPR003029">
    <property type="entry name" value="S1_domain"/>
</dbReference>
<keyword evidence="10" id="KW-0540">Nuclease</keyword>
<keyword evidence="5" id="KW-1003">Cell membrane</keyword>
<evidence type="ECO:0000313" key="20">
    <source>
        <dbReference type="Proteomes" id="UP000494245"/>
    </source>
</evidence>
<dbReference type="Pfam" id="PF00575">
    <property type="entry name" value="S1"/>
    <property type="match status" value="1"/>
</dbReference>
<comment type="cofactor">
    <cofactor evidence="1">
        <name>Mg(2+)</name>
        <dbReference type="ChEBI" id="CHEBI:18420"/>
    </cofactor>
</comment>
<dbReference type="InterPro" id="IPR048583">
    <property type="entry name" value="RNase_E_G_thioredoxin-like"/>
</dbReference>
<evidence type="ECO:0000259" key="18">
    <source>
        <dbReference type="PROSITE" id="PS50126"/>
    </source>
</evidence>
<gene>
    <name evidence="19" type="primary">rne</name>
    <name evidence="19" type="ORF">NNJEOMEG_00245</name>
</gene>
<dbReference type="InterPro" id="IPR012340">
    <property type="entry name" value="NA-bd_OB-fold"/>
</dbReference>
<evidence type="ECO:0000256" key="13">
    <source>
        <dbReference type="ARBA" id="ARBA00022759"/>
    </source>
</evidence>
<dbReference type="NCBIfam" id="TIGR00757">
    <property type="entry name" value="RNaseEG"/>
    <property type="match status" value="1"/>
</dbReference>
<keyword evidence="14 19" id="KW-0378">Hydrolase</keyword>
<dbReference type="GO" id="GO:0006364">
    <property type="term" value="P:rRNA processing"/>
    <property type="evidence" value="ECO:0007669"/>
    <property type="project" value="UniProtKB-KW"/>
</dbReference>
<dbReference type="GO" id="GO:0016787">
    <property type="term" value="F:hydrolase activity"/>
    <property type="evidence" value="ECO:0007669"/>
    <property type="project" value="UniProtKB-KW"/>
</dbReference>
<reference evidence="19 20" key="2">
    <citation type="submission" date="2020-05" db="EMBL/GenBank/DDBJ databases">
        <title>Draft genome sequence of Desulfovibrio sp. strainFSS-1.</title>
        <authorList>
            <person name="Shimoshige H."/>
            <person name="Kobayashi H."/>
            <person name="Maekawa T."/>
        </authorList>
    </citation>
    <scope>NUCLEOTIDE SEQUENCE [LARGE SCALE GENOMIC DNA]</scope>
    <source>
        <strain evidence="19 20">SIID29052-01</strain>
    </source>
</reference>
<evidence type="ECO:0000256" key="2">
    <source>
        <dbReference type="ARBA" id="ARBA00004496"/>
    </source>
</evidence>
<accession>A0A6V8LN36</accession>
<dbReference type="Proteomes" id="UP000494245">
    <property type="component" value="Unassembled WGS sequence"/>
</dbReference>
<proteinExistence type="inferred from homology"/>
<evidence type="ECO:0000256" key="12">
    <source>
        <dbReference type="ARBA" id="ARBA00022730"/>
    </source>
</evidence>
<evidence type="ECO:0000256" key="4">
    <source>
        <dbReference type="ARBA" id="ARBA00017719"/>
    </source>
</evidence>